<keyword evidence="1" id="KW-1133">Transmembrane helix</keyword>
<feature type="transmembrane region" description="Helical" evidence="1">
    <location>
        <begin position="58"/>
        <end position="77"/>
    </location>
</feature>
<protein>
    <recommendedName>
        <fullName evidence="4">NADH dehydrogenase subunit 5</fullName>
    </recommendedName>
</protein>
<evidence type="ECO:0000256" key="1">
    <source>
        <dbReference type="SAM" id="Phobius"/>
    </source>
</evidence>
<keyword evidence="1" id="KW-0812">Transmembrane</keyword>
<dbReference type="EMBL" id="WNYA01000006">
    <property type="protein sequence ID" value="KAG8569451.1"/>
    <property type="molecule type" value="Genomic_DNA"/>
</dbReference>
<reference evidence="2" key="1">
    <citation type="thesis" date="2020" institute="ProQuest LLC" country="789 East Eisenhower Parkway, Ann Arbor, MI, USA">
        <title>Comparative Genomics and Chromosome Evolution.</title>
        <authorList>
            <person name="Mudd A.B."/>
        </authorList>
    </citation>
    <scope>NUCLEOTIDE SEQUENCE</scope>
    <source>
        <strain evidence="2">237g6f4</strain>
        <tissue evidence="2">Blood</tissue>
    </source>
</reference>
<organism evidence="2 3">
    <name type="scientific">Engystomops pustulosus</name>
    <name type="common">Tungara frog</name>
    <name type="synonym">Physalaemus pustulosus</name>
    <dbReference type="NCBI Taxonomy" id="76066"/>
    <lineage>
        <taxon>Eukaryota</taxon>
        <taxon>Metazoa</taxon>
        <taxon>Chordata</taxon>
        <taxon>Craniata</taxon>
        <taxon>Vertebrata</taxon>
        <taxon>Euteleostomi</taxon>
        <taxon>Amphibia</taxon>
        <taxon>Batrachia</taxon>
        <taxon>Anura</taxon>
        <taxon>Neobatrachia</taxon>
        <taxon>Hyloidea</taxon>
        <taxon>Leptodactylidae</taxon>
        <taxon>Leiuperinae</taxon>
        <taxon>Engystomops</taxon>
    </lineage>
</organism>
<keyword evidence="3" id="KW-1185">Reference proteome</keyword>
<evidence type="ECO:0000313" key="2">
    <source>
        <dbReference type="EMBL" id="KAG8569451.1"/>
    </source>
</evidence>
<proteinExistence type="predicted"/>
<accession>A0AAV7BAC7</accession>
<gene>
    <name evidence="2" type="ORF">GDO81_014418</name>
</gene>
<evidence type="ECO:0000313" key="3">
    <source>
        <dbReference type="Proteomes" id="UP000824782"/>
    </source>
</evidence>
<sequence>MLGKIAAGCYIYKYPAQTAYSYQNIYAVYKHQLFTILIKHIHTKYIREPFKYVYQYTILYKNNTFLLSISLIFMWALSGHK</sequence>
<dbReference type="Proteomes" id="UP000824782">
    <property type="component" value="Unassembled WGS sequence"/>
</dbReference>
<keyword evidence="1" id="KW-0472">Membrane</keyword>
<comment type="caution">
    <text evidence="2">The sequence shown here is derived from an EMBL/GenBank/DDBJ whole genome shotgun (WGS) entry which is preliminary data.</text>
</comment>
<name>A0AAV7BAC7_ENGPU</name>
<dbReference type="AlphaFoldDB" id="A0AAV7BAC7"/>
<evidence type="ECO:0008006" key="4">
    <source>
        <dbReference type="Google" id="ProtNLM"/>
    </source>
</evidence>